<accession>U5DKD0</accession>
<feature type="transmembrane region" description="Helical" evidence="1">
    <location>
        <begin position="218"/>
        <end position="236"/>
    </location>
</feature>
<keyword evidence="3" id="KW-1185">Reference proteome</keyword>
<dbReference type="InParanoid" id="U5DKD0"/>
<comment type="caution">
    <text evidence="2">The sequence shown here is derived from an EMBL/GenBank/DDBJ whole genome shotgun (WGS) entry which is preliminary data.</text>
</comment>
<dbReference type="AlphaFoldDB" id="U5DKD0"/>
<keyword evidence="1" id="KW-0472">Membrane</keyword>
<feature type="transmembrane region" description="Helical" evidence="1">
    <location>
        <begin position="125"/>
        <end position="142"/>
    </location>
</feature>
<evidence type="ECO:0000313" key="3">
    <source>
        <dbReference type="Proteomes" id="UP000016960"/>
    </source>
</evidence>
<dbReference type="RefSeq" id="WP_022605668.1">
    <property type="nucleotide sequence ID" value="NZ_ASSJ01000031.1"/>
</dbReference>
<feature type="transmembrane region" description="Helical" evidence="1">
    <location>
        <begin position="189"/>
        <end position="206"/>
    </location>
</feature>
<evidence type="ECO:0000256" key="1">
    <source>
        <dbReference type="SAM" id="Phobius"/>
    </source>
</evidence>
<reference evidence="2 3" key="1">
    <citation type="submission" date="2013-05" db="EMBL/GenBank/DDBJ databases">
        <title>Draft genome sequence of Rubidibacter lacunae KORDI 51-2.</title>
        <authorList>
            <person name="Choi D.H."/>
            <person name="Noh J.H."/>
            <person name="Kwon K.-K."/>
            <person name="Lee J.-H."/>
            <person name="Ryu J.-Y."/>
        </authorList>
    </citation>
    <scope>NUCLEOTIDE SEQUENCE [LARGE SCALE GENOMIC DNA]</scope>
    <source>
        <strain evidence="2 3">KORDI 51-2</strain>
    </source>
</reference>
<dbReference type="Proteomes" id="UP000016960">
    <property type="component" value="Unassembled WGS sequence"/>
</dbReference>
<feature type="transmembrane region" description="Helical" evidence="1">
    <location>
        <begin position="300"/>
        <end position="317"/>
    </location>
</feature>
<dbReference type="OrthoDB" id="9949509at2"/>
<feature type="transmembrane region" description="Helical" evidence="1">
    <location>
        <begin position="94"/>
        <end position="113"/>
    </location>
</feature>
<organism evidence="2 3">
    <name type="scientific">Rubidibacter lacunae KORDI 51-2</name>
    <dbReference type="NCBI Taxonomy" id="582515"/>
    <lineage>
        <taxon>Bacteria</taxon>
        <taxon>Bacillati</taxon>
        <taxon>Cyanobacteriota</taxon>
        <taxon>Cyanophyceae</taxon>
        <taxon>Oscillatoriophycideae</taxon>
        <taxon>Chroococcales</taxon>
        <taxon>Aphanothecaceae</taxon>
        <taxon>Rubidibacter</taxon>
    </lineage>
</organism>
<feature type="transmembrane region" description="Helical" evidence="1">
    <location>
        <begin position="154"/>
        <end position="174"/>
    </location>
</feature>
<dbReference type="EMBL" id="ASSJ01000031">
    <property type="protein sequence ID" value="ERN42121.1"/>
    <property type="molecule type" value="Genomic_DNA"/>
</dbReference>
<keyword evidence="1" id="KW-1133">Transmembrane helix</keyword>
<feature type="transmembrane region" description="Helical" evidence="1">
    <location>
        <begin position="358"/>
        <end position="376"/>
    </location>
</feature>
<dbReference type="eggNOG" id="ENOG503435F">
    <property type="taxonomic scope" value="Bacteria"/>
</dbReference>
<gene>
    <name evidence="2" type="ORF">KR51_00012110</name>
</gene>
<proteinExistence type="predicted"/>
<feature type="transmembrane region" description="Helical" evidence="1">
    <location>
        <begin position="12"/>
        <end position="34"/>
    </location>
</feature>
<sequence>MTKISLSIVKRFASILTFAIPFLVNYDLILDYFYRCQAPFLDTGLISGIMWRNTWALYTPEVSGSSSFIQTHTTFIYWISSAISSVLPLNSVQNFGLFLGLAYAIQAIVIYYFLLWQQPTWRTHWGYVGASGIGVLFAFNGITQAMMGYPHTEIAGSVLLIAFLCCWASRRYYWAIAPFVLCLMVREDLGFHIFGILGLVLFSQLLNRQFWQDALGRWTCRFAIIAFLYSCGALILQDLLFQNGDDALSRQYLGYPPFAHISATLLKERLSFYLSTKQYLYLPALSTFFMALYPLPRMGLTIGFIAYVPWFLLHLLAVSEQPGLLKGYYAFPYVVSLAWPLIWPWIQHQPPSLKSKHLAVRVFIVGLVLSVFGGWISPTAGTVDLSAISYKADVRAFNALERAINTSSDLKPLYVDESVATLFPKNFQPRERLESYVLEQDRVGTVLYCEPSLESKSLEKLLRSQSFEAQYQVRNTPLKMQTNVSFKDLHPRWQAILDPIDQ</sequence>
<keyword evidence="1" id="KW-0812">Transmembrane</keyword>
<feature type="transmembrane region" description="Helical" evidence="1">
    <location>
        <begin position="67"/>
        <end position="87"/>
    </location>
</feature>
<name>U5DKD0_9CHRO</name>
<protein>
    <recommendedName>
        <fullName evidence="4">DUF2079 domain-containing protein</fullName>
    </recommendedName>
</protein>
<evidence type="ECO:0000313" key="2">
    <source>
        <dbReference type="EMBL" id="ERN42121.1"/>
    </source>
</evidence>
<evidence type="ECO:0008006" key="4">
    <source>
        <dbReference type="Google" id="ProtNLM"/>
    </source>
</evidence>
<feature type="transmembrane region" description="Helical" evidence="1">
    <location>
        <begin position="329"/>
        <end position="346"/>
    </location>
</feature>